<feature type="repeat" description="LDL-receptor class B" evidence="1">
    <location>
        <begin position="56"/>
        <end position="100"/>
    </location>
</feature>
<dbReference type="InterPro" id="IPR050778">
    <property type="entry name" value="Cueball_EGF_LRP_Nidogen"/>
</dbReference>
<dbReference type="Pfam" id="PF00058">
    <property type="entry name" value="Ldl_recept_b"/>
    <property type="match status" value="9"/>
</dbReference>
<evidence type="ECO:0000256" key="1">
    <source>
        <dbReference type="PROSITE-ProRule" id="PRU00461"/>
    </source>
</evidence>
<gene>
    <name evidence="2" type="ORF">MAR_008574</name>
</gene>
<dbReference type="SUPFAM" id="SSF57196">
    <property type="entry name" value="EGF/Laminin"/>
    <property type="match status" value="1"/>
</dbReference>
<reference evidence="2" key="1">
    <citation type="submission" date="2022-11" db="EMBL/GenBank/DDBJ databases">
        <title>Centuries of genome instability and evolution in soft-shell clam transmissible cancer (bioRxiv).</title>
        <authorList>
            <person name="Hart S.F.M."/>
            <person name="Yonemitsu M.A."/>
            <person name="Giersch R.M."/>
            <person name="Beal B.F."/>
            <person name="Arriagada G."/>
            <person name="Davis B.W."/>
            <person name="Ostrander E.A."/>
            <person name="Goff S.P."/>
            <person name="Metzger M.J."/>
        </authorList>
    </citation>
    <scope>NUCLEOTIDE SEQUENCE</scope>
    <source>
        <strain evidence="2">MELC-2E11</strain>
        <tissue evidence="2">Siphon/mantle</tissue>
    </source>
</reference>
<feature type="repeat" description="LDL-receptor class B" evidence="1">
    <location>
        <begin position="386"/>
        <end position="429"/>
    </location>
</feature>
<feature type="repeat" description="LDL-receptor class B" evidence="1">
    <location>
        <begin position="343"/>
        <end position="385"/>
    </location>
</feature>
<dbReference type="SMART" id="SM00135">
    <property type="entry name" value="LY"/>
    <property type="match status" value="14"/>
</dbReference>
<dbReference type="Proteomes" id="UP001164746">
    <property type="component" value="Chromosome 4"/>
</dbReference>
<evidence type="ECO:0000313" key="3">
    <source>
        <dbReference type="Proteomes" id="UP001164746"/>
    </source>
</evidence>
<organism evidence="2 3">
    <name type="scientific">Mya arenaria</name>
    <name type="common">Soft-shell clam</name>
    <dbReference type="NCBI Taxonomy" id="6604"/>
    <lineage>
        <taxon>Eukaryota</taxon>
        <taxon>Metazoa</taxon>
        <taxon>Spiralia</taxon>
        <taxon>Lophotrochozoa</taxon>
        <taxon>Mollusca</taxon>
        <taxon>Bivalvia</taxon>
        <taxon>Autobranchia</taxon>
        <taxon>Heteroconchia</taxon>
        <taxon>Euheterodonta</taxon>
        <taxon>Imparidentia</taxon>
        <taxon>Neoheterodontei</taxon>
        <taxon>Myida</taxon>
        <taxon>Myoidea</taxon>
        <taxon>Myidae</taxon>
        <taxon>Mya</taxon>
    </lineage>
</organism>
<accession>A0ABY7DZB4</accession>
<keyword evidence="3" id="KW-1185">Reference proteome</keyword>
<feature type="repeat" description="LDL-receptor class B" evidence="1">
    <location>
        <begin position="300"/>
        <end position="342"/>
    </location>
</feature>
<dbReference type="InterPro" id="IPR000033">
    <property type="entry name" value="LDLR_classB_rpt"/>
</dbReference>
<feature type="repeat" description="LDL-receptor class B" evidence="1">
    <location>
        <begin position="138"/>
        <end position="183"/>
    </location>
</feature>
<sequence length="774" mass="88775">MPACRNPKREGDPQLLLANRKDIRLVNITGHGKPNVSVILNHLDDALAVDFLYTEGYVFWTDINLEMIKRAVINRTQQTTRGIITTGVVSPDGLACDWVSKKLYWTDAETNRIEVSDLDGKFRKVLFWQRLDQPRALAYMFWTDWGESPKIERAGMDGTLTSRTVIVDDNIYWPNGLTLDYEELRIYWADAKLNYIHSCTYEGRDRRVIAMKEGKDDPSLPHPFAITLFKNELFWTDWSTKSIHTCDKITGIEGAQQMLLLARRTDIRMISLDMQDFTDIVLQLDNVKHSIAIDYDPVDGYVYWTDDEVRAIRRAFLNGTGQETIVDKEVDHPDGIAIDWIGRNIYWTDTGTDRIEVARLNGTSRKILISENLDEPRALCLDPERGYIWWTDWGEEPKIERAFLDGTNRSIVINTNLSWPNGIVVDYKEDKIYWCDAKTDVIEVANMDGSGRRVLVKDNLPHLFGFSLLGDYLYWTEWQRRSVERVNKRTGGNRTLIIDQLPDLMGLKATNVKTVTDNNGHCSHLCLYTPNGAQCACPMGLELINQGKKCIVPEAFLLFTQEEDIKRMSLSTSTAHRVVPIPLKGIKKVLSIDFDIGDNRIYWTDGGSMSISRAFMNGSSMETIIDFDIAGPEGMAVDWLAHNIYWADSETNRIQVARLNGYMYWSDWAQPPKLERAWLDGSHREVIISDVGRVAGLTIDYAQKRLYWADFDKRTIESSEMDGSNRTTLPVSDINKPMALTQYQDFLYWTDWELQTIEKANKTSGQNKTVVQLE</sequence>
<dbReference type="Gene3D" id="2.120.10.30">
    <property type="entry name" value="TolB, C-terminal domain"/>
    <property type="match status" value="4"/>
</dbReference>
<evidence type="ECO:0000313" key="2">
    <source>
        <dbReference type="EMBL" id="WAR02016.1"/>
    </source>
</evidence>
<feature type="repeat" description="LDL-receptor class B" evidence="1">
    <location>
        <begin position="430"/>
        <end position="472"/>
    </location>
</feature>
<name>A0ABY7DZB4_MYAAR</name>
<dbReference type="SUPFAM" id="SSF63825">
    <property type="entry name" value="YWTD domain"/>
    <property type="match status" value="3"/>
</dbReference>
<dbReference type="PANTHER" id="PTHR46513">
    <property type="entry name" value="VITELLOGENIN RECEPTOR-LIKE PROTEIN-RELATED-RELATED"/>
    <property type="match status" value="1"/>
</dbReference>
<feature type="repeat" description="LDL-receptor class B" evidence="1">
    <location>
        <begin position="599"/>
        <end position="641"/>
    </location>
</feature>
<dbReference type="EMBL" id="CP111015">
    <property type="protein sequence ID" value="WAR02016.1"/>
    <property type="molecule type" value="Genomic_DNA"/>
</dbReference>
<dbReference type="PANTHER" id="PTHR46513:SF41">
    <property type="entry name" value="LOW-DENSITY LIPOPROTEIN RECEPTOR-RELATED PROTEIN"/>
    <property type="match status" value="1"/>
</dbReference>
<dbReference type="InterPro" id="IPR011042">
    <property type="entry name" value="6-blade_b-propeller_TolB-like"/>
</dbReference>
<dbReference type="Pfam" id="PF14670">
    <property type="entry name" value="FXa_inhibition"/>
    <property type="match status" value="1"/>
</dbReference>
<feature type="repeat" description="LDL-receptor class B" evidence="1">
    <location>
        <begin position="661"/>
        <end position="703"/>
    </location>
</feature>
<protein>
    <submittedName>
        <fullName evidence="2">LRP6-like protein</fullName>
    </submittedName>
</protein>
<proteinExistence type="predicted"/>
<feature type="repeat" description="LDL-receptor class B" evidence="1">
    <location>
        <begin position="101"/>
        <end position="137"/>
    </location>
</feature>
<dbReference type="PROSITE" id="PS51120">
    <property type="entry name" value="LDLRB"/>
    <property type="match status" value="10"/>
</dbReference>
<feature type="repeat" description="LDL-receptor class B" evidence="1">
    <location>
        <begin position="704"/>
        <end position="746"/>
    </location>
</feature>